<dbReference type="AlphaFoldDB" id="A0A0B2APL9"/>
<keyword evidence="2" id="KW-1133">Transmembrane helix</keyword>
<reference evidence="3 4" key="1">
    <citation type="submission" date="2014-09" db="EMBL/GenBank/DDBJ databases">
        <title>Genome sequence of Sinomonas sp. MUSC 117.</title>
        <authorList>
            <person name="Lee L.-H."/>
        </authorList>
    </citation>
    <scope>NUCLEOTIDE SEQUENCE [LARGE SCALE GENOMIC DNA]</scope>
    <source>
        <strain evidence="3 4">MUSC 117</strain>
    </source>
</reference>
<keyword evidence="1" id="KW-0175">Coiled coil</keyword>
<dbReference type="OrthoDB" id="9912332at2"/>
<accession>A0A0B2APL9</accession>
<evidence type="ECO:0000313" key="3">
    <source>
        <dbReference type="EMBL" id="KHL03934.1"/>
    </source>
</evidence>
<organism evidence="3 4">
    <name type="scientific">Sinomonas humi</name>
    <dbReference type="NCBI Taxonomy" id="1338436"/>
    <lineage>
        <taxon>Bacteria</taxon>
        <taxon>Bacillati</taxon>
        <taxon>Actinomycetota</taxon>
        <taxon>Actinomycetes</taxon>
        <taxon>Micrococcales</taxon>
        <taxon>Micrococcaceae</taxon>
        <taxon>Sinomonas</taxon>
    </lineage>
</organism>
<keyword evidence="2" id="KW-0812">Transmembrane</keyword>
<dbReference type="EMBL" id="JTDL01000089">
    <property type="protein sequence ID" value="KHL03934.1"/>
    <property type="molecule type" value="Genomic_DNA"/>
</dbReference>
<comment type="caution">
    <text evidence="3">The sequence shown here is derived from an EMBL/GenBank/DDBJ whole genome shotgun (WGS) entry which is preliminary data.</text>
</comment>
<evidence type="ECO:0000256" key="2">
    <source>
        <dbReference type="SAM" id="Phobius"/>
    </source>
</evidence>
<protein>
    <submittedName>
        <fullName evidence="3">Uncharacterized protein</fullName>
    </submittedName>
</protein>
<gene>
    <name evidence="3" type="ORF">LK10_07720</name>
</gene>
<name>A0A0B2APL9_9MICC</name>
<feature type="transmembrane region" description="Helical" evidence="2">
    <location>
        <begin position="12"/>
        <end position="39"/>
    </location>
</feature>
<proteinExistence type="predicted"/>
<keyword evidence="2" id="KW-0472">Membrane</keyword>
<keyword evidence="4" id="KW-1185">Reference proteome</keyword>
<feature type="coiled-coil region" evidence="1">
    <location>
        <begin position="89"/>
        <end position="118"/>
    </location>
</feature>
<dbReference type="RefSeq" id="WP_043121922.1">
    <property type="nucleotide sequence ID" value="NZ_JTDL01000089.1"/>
</dbReference>
<dbReference type="Proteomes" id="UP000030982">
    <property type="component" value="Unassembled WGS sequence"/>
</dbReference>
<evidence type="ECO:0000256" key="1">
    <source>
        <dbReference type="SAM" id="Coils"/>
    </source>
</evidence>
<evidence type="ECO:0000313" key="4">
    <source>
        <dbReference type="Proteomes" id="UP000030982"/>
    </source>
</evidence>
<sequence>MDDATVVANLVYGGTLIIGGVMLLIIFVSLVGTMLIAGFTQTLISLVKLGSRLFVYRPERTTPAEEAAPAHVRNAVLAKADAILAASRVQAEESAAVAKTEEAAAAEAERIRRAAKTEAEKAPAARATAVAEKAARTLAFPERTGPFTGTQPLVKAG</sequence>